<dbReference type="OrthoDB" id="5168853at2"/>
<comment type="caution">
    <text evidence="8">The sequence shown here is derived from an EMBL/GenBank/DDBJ whole genome shotgun (WGS) entry which is preliminary data.</text>
</comment>
<evidence type="ECO:0000313" key="8">
    <source>
        <dbReference type="EMBL" id="TQM28499.1"/>
    </source>
</evidence>
<proteinExistence type="inferred from homology"/>
<dbReference type="GO" id="GO:0016709">
    <property type="term" value="F:oxidoreductase activity, acting on paired donors, with incorporation or reduction of molecular oxygen, NAD(P)H as one donor, and incorporation of one atom of oxygen"/>
    <property type="evidence" value="ECO:0007669"/>
    <property type="project" value="UniProtKB-ARBA"/>
</dbReference>
<organism evidence="8 9">
    <name type="scientific">Nocardia bhagyanarayanae</name>
    <dbReference type="NCBI Taxonomy" id="1215925"/>
    <lineage>
        <taxon>Bacteria</taxon>
        <taxon>Bacillati</taxon>
        <taxon>Actinomycetota</taxon>
        <taxon>Actinomycetes</taxon>
        <taxon>Mycobacteriales</taxon>
        <taxon>Nocardiaceae</taxon>
        <taxon>Nocardia</taxon>
    </lineage>
</organism>
<dbReference type="Pfam" id="PF13738">
    <property type="entry name" value="Pyr_redox_3"/>
    <property type="match status" value="1"/>
</dbReference>
<keyword evidence="4" id="KW-0274">FAD</keyword>
<accession>A0A543F3U2</accession>
<reference evidence="8 9" key="1">
    <citation type="submission" date="2019-06" db="EMBL/GenBank/DDBJ databases">
        <title>Sequencing the genomes of 1000 actinobacteria strains.</title>
        <authorList>
            <person name="Klenk H.-P."/>
        </authorList>
    </citation>
    <scope>NUCLEOTIDE SEQUENCE [LARGE SCALE GENOMIC DNA]</scope>
    <source>
        <strain evidence="8 9">DSM 103495</strain>
    </source>
</reference>
<keyword evidence="3" id="KW-0285">Flavoprotein</keyword>
<evidence type="ECO:0000256" key="7">
    <source>
        <dbReference type="ARBA" id="ARBA00023033"/>
    </source>
</evidence>
<gene>
    <name evidence="8" type="ORF">FB390_0068</name>
</gene>
<keyword evidence="6" id="KW-0560">Oxidoreductase</keyword>
<dbReference type="AlphaFoldDB" id="A0A543F3U2"/>
<dbReference type="RefSeq" id="WP_141807147.1">
    <property type="nucleotide sequence ID" value="NZ_VFPG01000001.1"/>
</dbReference>
<dbReference type="PRINTS" id="PR00469">
    <property type="entry name" value="PNDRDTASEII"/>
</dbReference>
<comment type="similarity">
    <text evidence="2">Belongs to the FAD-binding monooxygenase family.</text>
</comment>
<keyword evidence="7 8" id="KW-0503">Monooxygenase</keyword>
<evidence type="ECO:0000256" key="3">
    <source>
        <dbReference type="ARBA" id="ARBA00022630"/>
    </source>
</evidence>
<evidence type="ECO:0000313" key="9">
    <source>
        <dbReference type="Proteomes" id="UP000316331"/>
    </source>
</evidence>
<dbReference type="InterPro" id="IPR036188">
    <property type="entry name" value="FAD/NAD-bd_sf"/>
</dbReference>
<comment type="cofactor">
    <cofactor evidence="1">
        <name>FAD</name>
        <dbReference type="ChEBI" id="CHEBI:57692"/>
    </cofactor>
</comment>
<protein>
    <submittedName>
        <fullName evidence="8">Cyclohexanone monooxygenase</fullName>
    </submittedName>
</protein>
<evidence type="ECO:0000256" key="6">
    <source>
        <dbReference type="ARBA" id="ARBA00023002"/>
    </source>
</evidence>
<dbReference type="Gene3D" id="3.50.50.60">
    <property type="entry name" value="FAD/NAD(P)-binding domain"/>
    <property type="match status" value="2"/>
</dbReference>
<evidence type="ECO:0000256" key="4">
    <source>
        <dbReference type="ARBA" id="ARBA00022827"/>
    </source>
</evidence>
<evidence type="ECO:0000256" key="5">
    <source>
        <dbReference type="ARBA" id="ARBA00022857"/>
    </source>
</evidence>
<dbReference type="PANTHER" id="PTHR43098">
    <property type="entry name" value="L-ORNITHINE N(5)-MONOOXYGENASE-RELATED"/>
    <property type="match status" value="1"/>
</dbReference>
<dbReference type="Proteomes" id="UP000316331">
    <property type="component" value="Unassembled WGS sequence"/>
</dbReference>
<dbReference type="SUPFAM" id="SSF51905">
    <property type="entry name" value="FAD/NAD(P)-binding domain"/>
    <property type="match status" value="2"/>
</dbReference>
<name>A0A543F3U2_9NOCA</name>
<sequence length="506" mass="57062">MNETTIDHEVIIVGAGFSGIGAAIKLREAGFEDFLIVDDADGVGGTWHWNTYPGVAVDIPSFSYQFSFDQRADWTRVYAPGRELKAYAESCVDKYGLRPRIRFGTTITDAEFDEERHLWRLRADFGEELRARYVISATGVLTRPKMPEIPGVGDFRGVTMHTSRWDHGQDLRGKRVAIIGTGASAVQVIPEIAPEVSHLVVFQRTPIWCLPRPDLPLPAPLRLALRLPGGRSLTRMISQTYVELTFPIAAHYYRSLPTAAMAERAGLAHLRRQVHDPVIREKLTPRYALGCKRPSFSNDYLAAFNRDNVLLETDPIREITATGVRTDATEHRADVLILATGFKVMESGNMPTYDLRGVGGRDLEKWWDEHRLQAYEGVSVPGFPNFFSVIGPYGYNGSSYFALIENQVRHILRCLRHARATGSTLVEVTEEANDRFFREMLSRRGGQVFWQESCSVANSYYFDKHGDVPLRPSTTVEAAWRSGHFDLNDYRFTSASWSAQPDAVRR</sequence>
<evidence type="ECO:0000256" key="1">
    <source>
        <dbReference type="ARBA" id="ARBA00001974"/>
    </source>
</evidence>
<keyword evidence="9" id="KW-1185">Reference proteome</keyword>
<dbReference type="PANTHER" id="PTHR43098:SF3">
    <property type="entry name" value="L-ORNITHINE N(5)-MONOOXYGENASE-RELATED"/>
    <property type="match status" value="1"/>
</dbReference>
<evidence type="ECO:0000256" key="2">
    <source>
        <dbReference type="ARBA" id="ARBA00010139"/>
    </source>
</evidence>
<keyword evidence="5" id="KW-0521">NADP</keyword>
<dbReference type="EMBL" id="VFPG01000001">
    <property type="protein sequence ID" value="TQM28499.1"/>
    <property type="molecule type" value="Genomic_DNA"/>
</dbReference>
<dbReference type="InterPro" id="IPR050775">
    <property type="entry name" value="FAD-binding_Monooxygenases"/>
</dbReference>